<dbReference type="AlphaFoldDB" id="A0AAN5D0F7"/>
<dbReference type="SUPFAM" id="SSF55550">
    <property type="entry name" value="SH2 domain"/>
    <property type="match status" value="1"/>
</dbReference>
<feature type="domain" description="Protein kinase" evidence="4">
    <location>
        <begin position="152"/>
        <end position="367"/>
    </location>
</feature>
<keyword evidence="2" id="KW-0067">ATP-binding</keyword>
<dbReference type="PROSITE" id="PS00109">
    <property type="entry name" value="PROTEIN_KINASE_TYR"/>
    <property type="match status" value="1"/>
</dbReference>
<feature type="non-terminal residue" evidence="5">
    <location>
        <position position="367"/>
    </location>
</feature>
<dbReference type="GO" id="GO:0004713">
    <property type="term" value="F:protein tyrosine kinase activity"/>
    <property type="evidence" value="ECO:0007669"/>
    <property type="project" value="InterPro"/>
</dbReference>
<accession>A0AAN5D0F7</accession>
<dbReference type="EMBL" id="BTRK01000005">
    <property type="protein sequence ID" value="GMR53334.1"/>
    <property type="molecule type" value="Genomic_DNA"/>
</dbReference>
<comment type="caution">
    <text evidence="5">The sequence shown here is derived from an EMBL/GenBank/DDBJ whole genome shotgun (WGS) entry which is preliminary data.</text>
</comment>
<dbReference type="FunFam" id="3.30.200.20:FF:001512">
    <property type="entry name" value="Tyrosine-protein kinase"/>
    <property type="match status" value="1"/>
</dbReference>
<dbReference type="InterPro" id="IPR011009">
    <property type="entry name" value="Kinase-like_dom_sf"/>
</dbReference>
<dbReference type="SMART" id="SM00219">
    <property type="entry name" value="TyrKc"/>
    <property type="match status" value="1"/>
</dbReference>
<dbReference type="InterPro" id="IPR000719">
    <property type="entry name" value="Prot_kinase_dom"/>
</dbReference>
<feature type="region of interest" description="Disordered" evidence="3">
    <location>
        <begin position="1"/>
        <end position="40"/>
    </location>
</feature>
<feature type="non-terminal residue" evidence="5">
    <location>
        <position position="1"/>
    </location>
</feature>
<keyword evidence="1" id="KW-0547">Nucleotide-binding</keyword>
<dbReference type="PRINTS" id="PR00109">
    <property type="entry name" value="TYRKINASE"/>
</dbReference>
<dbReference type="CDD" id="cd00192">
    <property type="entry name" value="PTKc"/>
    <property type="match status" value="1"/>
</dbReference>
<dbReference type="GO" id="GO:0005524">
    <property type="term" value="F:ATP binding"/>
    <property type="evidence" value="ECO:0007669"/>
    <property type="project" value="UniProtKB-KW"/>
</dbReference>
<dbReference type="Pfam" id="PF07714">
    <property type="entry name" value="PK_Tyr_Ser-Thr"/>
    <property type="match status" value="1"/>
</dbReference>
<keyword evidence="6" id="KW-1185">Reference proteome</keyword>
<dbReference type="InterPro" id="IPR036860">
    <property type="entry name" value="SH2_dom_sf"/>
</dbReference>
<dbReference type="InterPro" id="IPR008266">
    <property type="entry name" value="Tyr_kinase_AS"/>
</dbReference>
<evidence type="ECO:0000256" key="1">
    <source>
        <dbReference type="ARBA" id="ARBA00022741"/>
    </source>
</evidence>
<evidence type="ECO:0000313" key="6">
    <source>
        <dbReference type="Proteomes" id="UP001328107"/>
    </source>
</evidence>
<dbReference type="InterPro" id="IPR020635">
    <property type="entry name" value="Tyr_kinase_cat_dom"/>
</dbReference>
<proteinExistence type="predicted"/>
<protein>
    <recommendedName>
        <fullName evidence="4">Protein kinase domain-containing protein</fullName>
    </recommendedName>
</protein>
<sequence length="367" mass="42325">EEKAKKEKEEGEKKEEKKEGEKKEGEKKEEEKKEEKKENEELDELEFYHGNLLDDELKSLMPRKGDFILRMTINVMATIFWNDIIVNKKLSAKLLKKNRIAYTFDEKTIKTTIKDLLQKHTTGTPICIKEESPIMLLNPIAKQAWELRGESVELIKKLGEGAFGEVRGKRRERKRKMSRAMNVAVKVIKKTANNEKATTELQKEGSLMRKFKHENVVRTFGMVIERDTIMVVMELIQGGGLNDFVKKNQVSMEEKASFAHDIANGLAYIHSLNCIHRDIACRNCLIDIAKRQAKVSDFGLTRQTEKYKILGNERIPIRWIAPEVLKTYEYTREADIYAYGILVWEIVADGAIPYGTSSNQEIKEGIQ</sequence>
<evidence type="ECO:0000256" key="3">
    <source>
        <dbReference type="SAM" id="MobiDB-lite"/>
    </source>
</evidence>
<organism evidence="5 6">
    <name type="scientific">Pristionchus mayeri</name>
    <dbReference type="NCBI Taxonomy" id="1317129"/>
    <lineage>
        <taxon>Eukaryota</taxon>
        <taxon>Metazoa</taxon>
        <taxon>Ecdysozoa</taxon>
        <taxon>Nematoda</taxon>
        <taxon>Chromadorea</taxon>
        <taxon>Rhabditida</taxon>
        <taxon>Rhabditina</taxon>
        <taxon>Diplogasteromorpha</taxon>
        <taxon>Diplogasteroidea</taxon>
        <taxon>Neodiplogasteridae</taxon>
        <taxon>Pristionchus</taxon>
    </lineage>
</organism>
<dbReference type="Proteomes" id="UP001328107">
    <property type="component" value="Unassembled WGS sequence"/>
</dbReference>
<dbReference type="InterPro" id="IPR001245">
    <property type="entry name" value="Ser-Thr/Tyr_kinase_cat_dom"/>
</dbReference>
<dbReference type="Gene3D" id="3.30.505.10">
    <property type="entry name" value="SH2 domain"/>
    <property type="match status" value="1"/>
</dbReference>
<reference evidence="6" key="1">
    <citation type="submission" date="2022-10" db="EMBL/GenBank/DDBJ databases">
        <title>Genome assembly of Pristionchus species.</title>
        <authorList>
            <person name="Yoshida K."/>
            <person name="Sommer R.J."/>
        </authorList>
    </citation>
    <scope>NUCLEOTIDE SEQUENCE [LARGE SCALE GENOMIC DNA]</scope>
    <source>
        <strain evidence="6">RS5460</strain>
    </source>
</reference>
<name>A0AAN5D0F7_9BILA</name>
<evidence type="ECO:0000259" key="4">
    <source>
        <dbReference type="PROSITE" id="PS50011"/>
    </source>
</evidence>
<dbReference type="PANTHER" id="PTHR24418">
    <property type="entry name" value="TYROSINE-PROTEIN KINASE"/>
    <property type="match status" value="1"/>
</dbReference>
<dbReference type="SUPFAM" id="SSF56112">
    <property type="entry name" value="Protein kinase-like (PK-like)"/>
    <property type="match status" value="1"/>
</dbReference>
<dbReference type="InterPro" id="IPR050198">
    <property type="entry name" value="Non-receptor_tyrosine_kinases"/>
</dbReference>
<dbReference type="PROSITE" id="PS50011">
    <property type="entry name" value="PROTEIN_KINASE_DOM"/>
    <property type="match status" value="1"/>
</dbReference>
<gene>
    <name evidence="5" type="ORF">PMAYCL1PPCAC_23529</name>
</gene>
<feature type="compositionally biased region" description="Basic and acidic residues" evidence="3">
    <location>
        <begin position="1"/>
        <end position="39"/>
    </location>
</feature>
<evidence type="ECO:0000256" key="2">
    <source>
        <dbReference type="ARBA" id="ARBA00022840"/>
    </source>
</evidence>
<dbReference type="Gene3D" id="1.10.510.10">
    <property type="entry name" value="Transferase(Phosphotransferase) domain 1"/>
    <property type="match status" value="1"/>
</dbReference>
<evidence type="ECO:0000313" key="5">
    <source>
        <dbReference type="EMBL" id="GMR53334.1"/>
    </source>
</evidence>